<dbReference type="NCBIfam" id="TIGR04226">
    <property type="entry name" value="RrgB_K2N_iso_D2"/>
    <property type="match status" value="1"/>
</dbReference>
<dbReference type="NCBIfam" id="NF033902">
    <property type="entry name" value="iso_D2_wall_anc"/>
    <property type="match status" value="1"/>
</dbReference>
<dbReference type="Pfam" id="PF17802">
    <property type="entry name" value="SpaA"/>
    <property type="match status" value="1"/>
</dbReference>
<dbReference type="InterPro" id="IPR013783">
    <property type="entry name" value="Ig-like_fold"/>
</dbReference>
<keyword evidence="2" id="KW-0812">Transmembrane</keyword>
<dbReference type="OrthoDB" id="3199332at2"/>
<organism evidence="6 7">
    <name type="scientific">Bifidobacterium tsurumiense</name>
    <dbReference type="NCBI Taxonomy" id="356829"/>
    <lineage>
        <taxon>Bacteria</taxon>
        <taxon>Bacillati</taxon>
        <taxon>Actinomycetota</taxon>
        <taxon>Actinomycetes</taxon>
        <taxon>Bifidobacteriales</taxon>
        <taxon>Bifidobacteriaceae</taxon>
        <taxon>Bifidobacterium</taxon>
    </lineage>
</organism>
<keyword evidence="3" id="KW-0732">Signal</keyword>
<name>A0A087EKN4_9BIFI</name>
<evidence type="ECO:0000256" key="2">
    <source>
        <dbReference type="SAM" id="Phobius"/>
    </source>
</evidence>
<feature type="region of interest" description="Disordered" evidence="1">
    <location>
        <begin position="514"/>
        <end position="534"/>
    </location>
</feature>
<dbReference type="InterPro" id="IPR026466">
    <property type="entry name" value="Fim_isopep_form_D2_dom"/>
</dbReference>
<dbReference type="Pfam" id="PF16555">
    <property type="entry name" value="GramPos_pilinD1"/>
    <property type="match status" value="1"/>
</dbReference>
<dbReference type="EMBL" id="JGZU01000002">
    <property type="protein sequence ID" value="KFJ08335.1"/>
    <property type="molecule type" value="Genomic_DNA"/>
</dbReference>
<gene>
    <name evidence="6" type="ORF">BITS_0849</name>
</gene>
<evidence type="ECO:0000259" key="5">
    <source>
        <dbReference type="Pfam" id="PF17802"/>
    </source>
</evidence>
<dbReference type="RefSeq" id="WP_051264319.1">
    <property type="nucleotide sequence ID" value="NZ_JGZU01000002.1"/>
</dbReference>
<dbReference type="InterPro" id="IPR048052">
    <property type="entry name" value="FM1-like"/>
</dbReference>
<dbReference type="InterPro" id="IPR041033">
    <property type="entry name" value="SpaA_PFL_dom_1"/>
</dbReference>
<keyword evidence="2" id="KW-0472">Membrane</keyword>
<keyword evidence="2" id="KW-1133">Transmembrane helix</keyword>
<protein>
    <submittedName>
        <fullName evidence="6">Type-2 fimbrial major subunit</fullName>
    </submittedName>
</protein>
<dbReference type="AlphaFoldDB" id="A0A087EKN4"/>
<dbReference type="InterPro" id="IPR032364">
    <property type="entry name" value="GramPos_pilinD1_N"/>
</dbReference>
<feature type="transmembrane region" description="Helical" evidence="2">
    <location>
        <begin position="483"/>
        <end position="502"/>
    </location>
</feature>
<dbReference type="Gene3D" id="2.60.40.10">
    <property type="entry name" value="Immunoglobulins"/>
    <property type="match status" value="2"/>
</dbReference>
<comment type="caution">
    <text evidence="6">The sequence shown here is derived from an EMBL/GenBank/DDBJ whole genome shotgun (WGS) entry which is preliminary data.</text>
</comment>
<accession>A0A087EKN4</accession>
<dbReference type="Gene3D" id="2.60.40.740">
    <property type="match status" value="1"/>
</dbReference>
<feature type="signal peptide" evidence="3">
    <location>
        <begin position="1"/>
        <end position="34"/>
    </location>
</feature>
<evidence type="ECO:0000259" key="4">
    <source>
        <dbReference type="Pfam" id="PF16555"/>
    </source>
</evidence>
<feature type="domain" description="Gram-positive pilin subunit D1 N-terminal" evidence="4">
    <location>
        <begin position="50"/>
        <end position="201"/>
    </location>
</feature>
<evidence type="ECO:0000313" key="6">
    <source>
        <dbReference type="EMBL" id="KFJ08335.1"/>
    </source>
</evidence>
<dbReference type="eggNOG" id="COG4932">
    <property type="taxonomic scope" value="Bacteria"/>
</dbReference>
<proteinExistence type="predicted"/>
<dbReference type="GO" id="GO:0005975">
    <property type="term" value="P:carbohydrate metabolic process"/>
    <property type="evidence" value="ECO:0007669"/>
    <property type="project" value="UniProtKB-ARBA"/>
</dbReference>
<dbReference type="Proteomes" id="UP000029080">
    <property type="component" value="Unassembled WGS sequence"/>
</dbReference>
<feature type="domain" description="SpaA-like prealbumin fold" evidence="5">
    <location>
        <begin position="359"/>
        <end position="461"/>
    </location>
</feature>
<dbReference type="STRING" id="356829.BITS_0849"/>
<evidence type="ECO:0000256" key="1">
    <source>
        <dbReference type="SAM" id="MobiDB-lite"/>
    </source>
</evidence>
<keyword evidence="7" id="KW-1185">Reference proteome</keyword>
<reference evidence="6 7" key="1">
    <citation type="submission" date="2014-03" db="EMBL/GenBank/DDBJ databases">
        <title>Genomics of Bifidobacteria.</title>
        <authorList>
            <person name="Ventura M."/>
            <person name="Milani C."/>
            <person name="Lugli G.A."/>
        </authorList>
    </citation>
    <scope>NUCLEOTIDE SEQUENCE [LARGE SCALE GENOMIC DNA]</scope>
    <source>
        <strain evidence="6 7">JCM 13495</strain>
    </source>
</reference>
<evidence type="ECO:0000313" key="7">
    <source>
        <dbReference type="Proteomes" id="UP000029080"/>
    </source>
</evidence>
<evidence type="ECO:0000256" key="3">
    <source>
        <dbReference type="SAM" id="SignalP"/>
    </source>
</evidence>
<feature type="chain" id="PRO_5001820789" evidence="3">
    <location>
        <begin position="35"/>
        <end position="534"/>
    </location>
</feature>
<sequence length="534" mass="55148">MKQFTQTGVRITAALGVAVTAIASCIALAPAATAADLAVGNIDGSQTGSMIIHKHESGSQTADGTPGGKTATGGTGVAGVLFTAYKSNDIDLTTNAGWDAVNSITVSADACGMDWATPAISGYTFANGVAASSVTDANGESTIANLSVGAYLVCETQAPSTVKKKAAPFLVTIPYPNNNDNAGSTADGSWLYNVNVYPKNTVIEYPTKGIEVTKNGLNTASQINFPVTVEVPSIASADQFSYFIVSDPLESQLTDGEVASVKTGDETVPAEYYEVTKASSSNNNTVSVGFTTAGLTYLKDKAGQTVTVTFTATAASLSSTGYIPNTAYFYVGTFTGDNPPTTPPTPPEETNKVVSAWGDARISKVDADNNNALAGAEFRVYNTTSDGDFKDSCDAADITGDPISVNGSDTFTSDSNGIVSIAGLFVDSKVLDSDATAVATDHTSRCYVLVETKAPAGYVLPAGNAVCTALKINAGQDPVIPRFPWWAVWITAGFVISGVYVWRTGYQTVPVAKGKTEETADDESDSGVTAAEKA</sequence>
<dbReference type="PROSITE" id="PS51257">
    <property type="entry name" value="PROKAR_LIPOPROTEIN"/>
    <property type="match status" value="1"/>
</dbReference>